<organism evidence="1 2">
    <name type="scientific">Rotaria socialis</name>
    <dbReference type="NCBI Taxonomy" id="392032"/>
    <lineage>
        <taxon>Eukaryota</taxon>
        <taxon>Metazoa</taxon>
        <taxon>Spiralia</taxon>
        <taxon>Gnathifera</taxon>
        <taxon>Rotifera</taxon>
        <taxon>Eurotatoria</taxon>
        <taxon>Bdelloidea</taxon>
        <taxon>Philodinida</taxon>
        <taxon>Philodinidae</taxon>
        <taxon>Rotaria</taxon>
    </lineage>
</organism>
<proteinExistence type="predicted"/>
<protein>
    <submittedName>
        <fullName evidence="1">Uncharacterized protein</fullName>
    </submittedName>
</protein>
<dbReference type="AlphaFoldDB" id="A0A821P8C6"/>
<evidence type="ECO:0000313" key="2">
    <source>
        <dbReference type="Proteomes" id="UP000663873"/>
    </source>
</evidence>
<dbReference type="Proteomes" id="UP000663873">
    <property type="component" value="Unassembled WGS sequence"/>
</dbReference>
<comment type="caution">
    <text evidence="1">The sequence shown here is derived from an EMBL/GenBank/DDBJ whole genome shotgun (WGS) entry which is preliminary data.</text>
</comment>
<evidence type="ECO:0000313" key="1">
    <source>
        <dbReference type="EMBL" id="CAF4799976.1"/>
    </source>
</evidence>
<dbReference type="EMBL" id="CAJOBP010048108">
    <property type="protein sequence ID" value="CAF4799976.1"/>
    <property type="molecule type" value="Genomic_DNA"/>
</dbReference>
<accession>A0A821P8C6</accession>
<name>A0A821P8C6_9BILA</name>
<gene>
    <name evidence="1" type="ORF">UJA718_LOCUS41244</name>
</gene>
<reference evidence="1" key="1">
    <citation type="submission" date="2021-02" db="EMBL/GenBank/DDBJ databases">
        <authorList>
            <person name="Nowell W R."/>
        </authorList>
    </citation>
    <scope>NUCLEOTIDE SEQUENCE</scope>
</reference>
<sequence length="39" mass="4249">HLNRNSSFSRGSPMVIGVKCADQLGANHIPVMFSKGKYT</sequence>
<feature type="non-terminal residue" evidence="1">
    <location>
        <position position="1"/>
    </location>
</feature>
<keyword evidence="2" id="KW-1185">Reference proteome</keyword>